<feature type="domain" description="DUF4349" evidence="5">
    <location>
        <begin position="66"/>
        <end position="272"/>
    </location>
</feature>
<dbReference type="EMBL" id="CP060716">
    <property type="protein sequence ID" value="QNN63456.1"/>
    <property type="molecule type" value="Genomic_DNA"/>
</dbReference>
<evidence type="ECO:0000256" key="3">
    <source>
        <dbReference type="SAM" id="Phobius"/>
    </source>
</evidence>
<dbReference type="AlphaFoldDB" id="A0A7G9S6I1"/>
<keyword evidence="3" id="KW-0812">Transmembrane</keyword>
<proteinExistence type="predicted"/>
<feature type="chain" id="PRO_5028925321" evidence="4">
    <location>
        <begin position="24"/>
        <end position="298"/>
    </location>
</feature>
<name>A0A7G9S6I1_9MICO</name>
<feature type="coiled-coil region" evidence="1">
    <location>
        <begin position="189"/>
        <end position="216"/>
    </location>
</feature>
<protein>
    <submittedName>
        <fullName evidence="6">DUF4349 domain-containing protein</fullName>
    </submittedName>
</protein>
<evidence type="ECO:0000313" key="7">
    <source>
        <dbReference type="Proteomes" id="UP000515934"/>
    </source>
</evidence>
<dbReference type="RefSeq" id="WP_187555923.1">
    <property type="nucleotide sequence ID" value="NZ_CP060716.1"/>
</dbReference>
<keyword evidence="3" id="KW-1133">Transmembrane helix</keyword>
<feature type="region of interest" description="Disordered" evidence="2">
    <location>
        <begin position="41"/>
        <end position="60"/>
    </location>
</feature>
<evidence type="ECO:0000313" key="6">
    <source>
        <dbReference type="EMBL" id="QNN63456.1"/>
    </source>
</evidence>
<keyword evidence="4" id="KW-0732">Signal</keyword>
<evidence type="ECO:0000256" key="4">
    <source>
        <dbReference type="SAM" id="SignalP"/>
    </source>
</evidence>
<dbReference type="Pfam" id="PF14257">
    <property type="entry name" value="DUF4349"/>
    <property type="match status" value="1"/>
</dbReference>
<dbReference type="KEGG" id="ldn:H9L06_03815"/>
<evidence type="ECO:0000259" key="5">
    <source>
        <dbReference type="Pfam" id="PF14257"/>
    </source>
</evidence>
<dbReference type="Proteomes" id="UP000515934">
    <property type="component" value="Chromosome"/>
</dbReference>
<evidence type="ECO:0000256" key="2">
    <source>
        <dbReference type="SAM" id="MobiDB-lite"/>
    </source>
</evidence>
<feature type="signal peptide" evidence="4">
    <location>
        <begin position="1"/>
        <end position="23"/>
    </location>
</feature>
<keyword evidence="1" id="KW-0175">Coiled coil</keyword>
<sequence>MKRLRTFLGVTALLVLLPLTACSAPPSSTEARDLGGVEMNDGGAVGGSAADSSVTSPESMVMTDDRSIIRTGSLDLEVESVSEASEEIASIVDRLGGEVASQQVSGDGDATQNGSITLRVPTDSFNEAFDAFSEVGTVRSEQRGSDDVTEVHVDLAARVKALETSVGRLTDLLETAESTSDLLEIESALSARQAELDGLKAQLESLEGQIEQATISIWMTEPSVLPGGGPQNFWEALKAGVASIGSFASGLVIFVGIILPWLLILGVIAAAVLIPIGIRRKKRKMPTPTESVNNLPRE</sequence>
<keyword evidence="7" id="KW-1185">Reference proteome</keyword>
<keyword evidence="3" id="KW-0472">Membrane</keyword>
<evidence type="ECO:0000256" key="1">
    <source>
        <dbReference type="SAM" id="Coils"/>
    </source>
</evidence>
<accession>A0A7G9S6I1</accession>
<feature type="transmembrane region" description="Helical" evidence="3">
    <location>
        <begin position="251"/>
        <end position="276"/>
    </location>
</feature>
<dbReference type="InterPro" id="IPR025645">
    <property type="entry name" value="DUF4349"/>
</dbReference>
<reference evidence="6 7" key="1">
    <citation type="submission" date="2020-08" db="EMBL/GenBank/DDBJ databases">
        <title>Genome sequence of Leucobacter denitrificans KACC 14055T.</title>
        <authorList>
            <person name="Hyun D.-W."/>
            <person name="Bae J.-W."/>
        </authorList>
    </citation>
    <scope>NUCLEOTIDE SEQUENCE [LARGE SCALE GENOMIC DNA]</scope>
    <source>
        <strain evidence="6 7">KACC 14055</strain>
    </source>
</reference>
<organism evidence="6 7">
    <name type="scientific">Leucobacter denitrificans</name>
    <dbReference type="NCBI Taxonomy" id="683042"/>
    <lineage>
        <taxon>Bacteria</taxon>
        <taxon>Bacillati</taxon>
        <taxon>Actinomycetota</taxon>
        <taxon>Actinomycetes</taxon>
        <taxon>Micrococcales</taxon>
        <taxon>Microbacteriaceae</taxon>
        <taxon>Leucobacter</taxon>
    </lineage>
</organism>
<gene>
    <name evidence="6" type="ORF">H9L06_03815</name>
</gene>